<proteinExistence type="predicted"/>
<evidence type="ECO:0000313" key="3">
    <source>
        <dbReference type="Proteomes" id="UP001291306"/>
    </source>
</evidence>
<comment type="caution">
    <text evidence="2">The sequence shown here is derived from an EMBL/GenBank/DDBJ whole genome shotgun (WGS) entry which is preliminary data.</text>
</comment>
<sequence>MINTKAFINLESKLQNSRVNLKNDVLKSENKIKEGFKEYFNQEVKNNSSKELTLNNVKSKDSNASQEPLVSK</sequence>
<dbReference type="RefSeq" id="WP_322459670.1">
    <property type="nucleotide sequence ID" value="NZ_WNVC01001647.1"/>
</dbReference>
<accession>A0AAW9IMM4</accession>
<organism evidence="2 3">
    <name type="scientific">Clostridium perfringens</name>
    <dbReference type="NCBI Taxonomy" id="1502"/>
    <lineage>
        <taxon>Bacteria</taxon>
        <taxon>Bacillati</taxon>
        <taxon>Bacillota</taxon>
        <taxon>Clostridia</taxon>
        <taxon>Eubacteriales</taxon>
        <taxon>Clostridiaceae</taxon>
        <taxon>Clostridium</taxon>
    </lineage>
</organism>
<dbReference type="Proteomes" id="UP001291306">
    <property type="component" value="Unassembled WGS sequence"/>
</dbReference>
<protein>
    <submittedName>
        <fullName evidence="2">Uncharacterized protein</fullName>
    </submittedName>
</protein>
<evidence type="ECO:0000313" key="2">
    <source>
        <dbReference type="EMBL" id="MDZ5001648.1"/>
    </source>
</evidence>
<name>A0AAW9IMM4_CLOPF</name>
<reference evidence="2" key="1">
    <citation type="submission" date="2019-11" db="EMBL/GenBank/DDBJ databases">
        <title>Characterization of Clostridium perfringens isolates from swine manure treated agricultural soils.</title>
        <authorList>
            <person name="Wushke S.T."/>
        </authorList>
    </citation>
    <scope>NUCLEOTIDE SEQUENCE</scope>
    <source>
        <strain evidence="2">X26</strain>
    </source>
</reference>
<feature type="region of interest" description="Disordered" evidence="1">
    <location>
        <begin position="51"/>
        <end position="72"/>
    </location>
</feature>
<dbReference type="AlphaFoldDB" id="A0AAW9IMM4"/>
<evidence type="ECO:0000256" key="1">
    <source>
        <dbReference type="SAM" id="MobiDB-lite"/>
    </source>
</evidence>
<gene>
    <name evidence="2" type="ORF">GNF79_21860</name>
</gene>
<feature type="non-terminal residue" evidence="2">
    <location>
        <position position="72"/>
    </location>
</feature>
<dbReference type="EMBL" id="WNVC01001647">
    <property type="protein sequence ID" value="MDZ5001648.1"/>
    <property type="molecule type" value="Genomic_DNA"/>
</dbReference>